<dbReference type="Proteomes" id="UP000777482">
    <property type="component" value="Unassembled WGS sequence"/>
</dbReference>
<feature type="region of interest" description="Disordered" evidence="1">
    <location>
        <begin position="1"/>
        <end position="82"/>
    </location>
</feature>
<evidence type="ECO:0000313" key="3">
    <source>
        <dbReference type="Proteomes" id="UP000777482"/>
    </source>
</evidence>
<protein>
    <submittedName>
        <fullName evidence="2">Uncharacterized protein</fullName>
    </submittedName>
</protein>
<feature type="compositionally biased region" description="Basic residues" evidence="1">
    <location>
        <begin position="1"/>
        <end position="22"/>
    </location>
</feature>
<evidence type="ECO:0000256" key="1">
    <source>
        <dbReference type="SAM" id="MobiDB-lite"/>
    </source>
</evidence>
<organism evidence="2 3">
    <name type="scientific">Rhodotorula mucilaginosa</name>
    <name type="common">Yeast</name>
    <name type="synonym">Rhodotorula rubra</name>
    <dbReference type="NCBI Taxonomy" id="5537"/>
    <lineage>
        <taxon>Eukaryota</taxon>
        <taxon>Fungi</taxon>
        <taxon>Dikarya</taxon>
        <taxon>Basidiomycota</taxon>
        <taxon>Pucciniomycotina</taxon>
        <taxon>Microbotryomycetes</taxon>
        <taxon>Sporidiobolales</taxon>
        <taxon>Sporidiobolaceae</taxon>
        <taxon>Rhodotorula</taxon>
    </lineage>
</organism>
<reference evidence="2 3" key="1">
    <citation type="submission" date="2020-11" db="EMBL/GenBank/DDBJ databases">
        <title>Kefir isolates.</title>
        <authorList>
            <person name="Marcisauskas S."/>
            <person name="Kim Y."/>
            <person name="Blasche S."/>
        </authorList>
    </citation>
    <scope>NUCLEOTIDE SEQUENCE [LARGE SCALE GENOMIC DNA]</scope>
    <source>
        <strain evidence="2 3">KR</strain>
    </source>
</reference>
<feature type="compositionally biased region" description="Basic and acidic residues" evidence="1">
    <location>
        <begin position="48"/>
        <end position="61"/>
    </location>
</feature>
<sequence length="430" mass="46875">MAPERTRRRTQPIRASKIKHHAPPPVATPGSSNPGYVHDTLSGQFVQRRRDTGQLGRDRKTGRFTRKSSTTPPAATRDEATSKEALGAEAGRTANAYLAVTEQFARDLDHTYTILDRFETDRVLLSLATAVVADIAEWVFLMHTLGSRYSPDAILLHGGAVSRRILGRVASDWHARSQLEQARRRIRAWTKCRGFADVERIRGDVQETSFWASLPLAVIARDPKFSALFPADGDKQHCDTLLRALTLVSILTALSYAPTWWGKYQSAPARLEVRESKADWATTAAASSNGSIALGVVFTHSAPVAERSPWDFLFGPMGPGLSPDERDSLEPEVDGAAWSIAEHVDDETRRVNLMGAIARTNGLSTAERGTDTEPSHTLCVYEEAGIPVGFMFPNAKRATAIESGTEATLDYGFGGEAARASVINTTGTMS</sequence>
<accession>A0A9P6W1F8</accession>
<keyword evidence="3" id="KW-1185">Reference proteome</keyword>
<proteinExistence type="predicted"/>
<dbReference type="AlphaFoldDB" id="A0A9P6W1F8"/>
<gene>
    <name evidence="2" type="ORF">C6P46_003684</name>
</gene>
<dbReference type="EMBL" id="PUHQ01000030">
    <property type="protein sequence ID" value="KAG0661979.1"/>
    <property type="molecule type" value="Genomic_DNA"/>
</dbReference>
<evidence type="ECO:0000313" key="2">
    <source>
        <dbReference type="EMBL" id="KAG0661979.1"/>
    </source>
</evidence>
<name>A0A9P6W1F8_RHOMI</name>
<comment type="caution">
    <text evidence="2">The sequence shown here is derived from an EMBL/GenBank/DDBJ whole genome shotgun (WGS) entry which is preliminary data.</text>
</comment>